<feature type="domain" description="VWFA" evidence="2">
    <location>
        <begin position="84"/>
        <end position="332"/>
    </location>
</feature>
<organism evidence="3 4">
    <name type="scientific">Candidatus Yanofskybacteria bacterium RIFCSPHIGHO2_01_FULL_41_26</name>
    <dbReference type="NCBI Taxonomy" id="1802661"/>
    <lineage>
        <taxon>Bacteria</taxon>
        <taxon>Candidatus Yanofskyibacteriota</taxon>
    </lineage>
</organism>
<evidence type="ECO:0000256" key="1">
    <source>
        <dbReference type="SAM" id="Phobius"/>
    </source>
</evidence>
<evidence type="ECO:0000313" key="4">
    <source>
        <dbReference type="Proteomes" id="UP000176893"/>
    </source>
</evidence>
<dbReference type="Gene3D" id="3.40.50.410">
    <property type="entry name" value="von Willebrand factor, type A domain"/>
    <property type="match status" value="1"/>
</dbReference>
<keyword evidence="1" id="KW-0472">Membrane</keyword>
<feature type="transmembrane region" description="Helical" evidence="1">
    <location>
        <begin position="48"/>
        <end position="67"/>
    </location>
</feature>
<dbReference type="SUPFAM" id="SSF53300">
    <property type="entry name" value="vWA-like"/>
    <property type="match status" value="1"/>
</dbReference>
<dbReference type="Proteomes" id="UP000176893">
    <property type="component" value="Unassembled WGS sequence"/>
</dbReference>
<dbReference type="CDD" id="cd00198">
    <property type="entry name" value="vWFA"/>
    <property type="match status" value="1"/>
</dbReference>
<gene>
    <name evidence="3" type="ORF">A2649_00105</name>
</gene>
<proteinExistence type="predicted"/>
<keyword evidence="1" id="KW-0812">Transmembrane</keyword>
<feature type="transmembrane region" description="Helical" evidence="1">
    <location>
        <begin position="7"/>
        <end position="28"/>
    </location>
</feature>
<comment type="caution">
    <text evidence="3">The sequence shown here is derived from an EMBL/GenBank/DDBJ whole genome shotgun (WGS) entry which is preliminary data.</text>
</comment>
<evidence type="ECO:0000259" key="2">
    <source>
        <dbReference type="PROSITE" id="PS50234"/>
    </source>
</evidence>
<dbReference type="EMBL" id="MGJB01000012">
    <property type="protein sequence ID" value="OGM98588.1"/>
    <property type="molecule type" value="Genomic_DNA"/>
</dbReference>
<name>A0A1F8EER2_9BACT</name>
<reference evidence="3 4" key="1">
    <citation type="journal article" date="2016" name="Nat. Commun.">
        <title>Thousands of microbial genomes shed light on interconnected biogeochemical processes in an aquifer system.</title>
        <authorList>
            <person name="Anantharaman K."/>
            <person name="Brown C.T."/>
            <person name="Hug L.A."/>
            <person name="Sharon I."/>
            <person name="Castelle C.J."/>
            <person name="Probst A.J."/>
            <person name="Thomas B.C."/>
            <person name="Singh A."/>
            <person name="Wilkins M.J."/>
            <person name="Karaoz U."/>
            <person name="Brodie E.L."/>
            <person name="Williams K.H."/>
            <person name="Hubbard S.S."/>
            <person name="Banfield J.F."/>
        </authorList>
    </citation>
    <scope>NUCLEOTIDE SEQUENCE [LARGE SCALE GENOMIC DNA]</scope>
</reference>
<evidence type="ECO:0000313" key="3">
    <source>
        <dbReference type="EMBL" id="OGM98588.1"/>
    </source>
</evidence>
<keyword evidence="1" id="KW-1133">Transmembrane helix</keyword>
<sequence>MHFLEPVFLYLLIPLAILFVVWLLAVVIKRKTRSLPTYGSKYPLIGRVKIWGLFVIPAGALMILALAKPYLAKDRVSFSRGSVEIVMVIDRSISMRGNDVKESRLEIAKREALNIEAFLNDNDKIALFVFGRESHRKIYLTNKHDTVFERVANINFPRQGDLKGDGLIWDSDFASMLENIYQSLDRQDMGVKKVSRYVPQKRTNRIVILISDGEDQFKNDKPTTATATQYKDDYLKRFNAALREFRRRGIKIYPVGVGTQRGVNWWTLVRGYKKGEDYNEEELINEGWKNGISRLDKNNLSFLSRSTGTDPTGHIWTVENATTTVRSYLRSVIDSTRSTLPEFGSNNDKENQLWQYFLVVAVVVLVIGILSHPVSGYFNRNRV</sequence>
<feature type="transmembrane region" description="Helical" evidence="1">
    <location>
        <begin position="353"/>
        <end position="374"/>
    </location>
</feature>
<dbReference type="AlphaFoldDB" id="A0A1F8EER2"/>
<accession>A0A1F8EER2</accession>
<dbReference type="SMART" id="SM00327">
    <property type="entry name" value="VWA"/>
    <property type="match status" value="1"/>
</dbReference>
<dbReference type="InterPro" id="IPR036465">
    <property type="entry name" value="vWFA_dom_sf"/>
</dbReference>
<dbReference type="InterPro" id="IPR002035">
    <property type="entry name" value="VWF_A"/>
</dbReference>
<dbReference type="Pfam" id="PF13519">
    <property type="entry name" value="VWA_2"/>
    <property type="match status" value="1"/>
</dbReference>
<dbReference type="STRING" id="1802661.A2649_00105"/>
<dbReference type="PROSITE" id="PS50234">
    <property type="entry name" value="VWFA"/>
    <property type="match status" value="1"/>
</dbReference>
<protein>
    <recommendedName>
        <fullName evidence="2">VWFA domain-containing protein</fullName>
    </recommendedName>
</protein>